<name>A0A812RI25_SYMPI</name>
<feature type="compositionally biased region" description="Acidic residues" evidence="1">
    <location>
        <begin position="48"/>
        <end position="66"/>
    </location>
</feature>
<comment type="caution">
    <text evidence="2">The sequence shown here is derived from an EMBL/GenBank/DDBJ whole genome shotgun (WGS) entry which is preliminary data.</text>
</comment>
<dbReference type="EMBL" id="CAJNIZ010020354">
    <property type="protein sequence ID" value="CAE7439371.1"/>
    <property type="molecule type" value="Genomic_DNA"/>
</dbReference>
<feature type="region of interest" description="Disordered" evidence="1">
    <location>
        <begin position="1"/>
        <end position="69"/>
    </location>
</feature>
<keyword evidence="3" id="KW-1185">Reference proteome</keyword>
<accession>A0A812RI25</accession>
<organism evidence="2 3">
    <name type="scientific">Symbiodinium pilosum</name>
    <name type="common">Dinoflagellate</name>
    <dbReference type="NCBI Taxonomy" id="2952"/>
    <lineage>
        <taxon>Eukaryota</taxon>
        <taxon>Sar</taxon>
        <taxon>Alveolata</taxon>
        <taxon>Dinophyceae</taxon>
        <taxon>Suessiales</taxon>
        <taxon>Symbiodiniaceae</taxon>
        <taxon>Symbiodinium</taxon>
    </lineage>
</organism>
<proteinExistence type="predicted"/>
<dbReference type="Proteomes" id="UP000649617">
    <property type="component" value="Unassembled WGS sequence"/>
</dbReference>
<evidence type="ECO:0000256" key="1">
    <source>
        <dbReference type="SAM" id="MobiDB-lite"/>
    </source>
</evidence>
<sequence>MAEQAPQAPQATKTKSAIPDVDDVCDGLTFQDDLSDEVVSQEGGAADAADDEEASDDVSQAEDEPAKDDSLCACCQDEPRVPRSIYGAECKKALNNTEKQEAAKTGKKGERWAKWAEIKRAGGAELFSILMAYREKCDKSSGPGKARGSFDFMLHYEEMQSVAKVESGEKLVYMTYTKWLKVAQEDHAHDVKEAKRKWLQKKAKVPKHKQKKNNGVLLLPQYFVLGSNAQKHVKGLRFEGTKAKKPKGKDIEAAEKHATSGHLGFSDKSFAKVGGGDLVDNAQGGSLMFAPDGDSIFGEGKNFRNSIP</sequence>
<dbReference type="AlphaFoldDB" id="A0A812RI25"/>
<protein>
    <submittedName>
        <fullName evidence="2">Uncharacterized protein</fullName>
    </submittedName>
</protein>
<feature type="non-terminal residue" evidence="2">
    <location>
        <position position="308"/>
    </location>
</feature>
<evidence type="ECO:0000313" key="2">
    <source>
        <dbReference type="EMBL" id="CAE7439371.1"/>
    </source>
</evidence>
<evidence type="ECO:0000313" key="3">
    <source>
        <dbReference type="Proteomes" id="UP000649617"/>
    </source>
</evidence>
<reference evidence="2" key="1">
    <citation type="submission" date="2021-02" db="EMBL/GenBank/DDBJ databases">
        <authorList>
            <person name="Dougan E. K."/>
            <person name="Rhodes N."/>
            <person name="Thang M."/>
            <person name="Chan C."/>
        </authorList>
    </citation>
    <scope>NUCLEOTIDE SEQUENCE</scope>
</reference>
<gene>
    <name evidence="2" type="ORF">SPIL2461_LOCUS10715</name>
</gene>